<evidence type="ECO:0000256" key="1">
    <source>
        <dbReference type="ARBA" id="ARBA00004286"/>
    </source>
</evidence>
<reference evidence="10" key="1">
    <citation type="submission" date="2020-01" db="EMBL/GenBank/DDBJ databases">
        <title>Development of genomics and gene disruption for Polysphondylium violaceum indicates a role for the polyketide synthase stlB in stalk morphogenesis.</title>
        <authorList>
            <person name="Narita B."/>
            <person name="Kawabe Y."/>
            <person name="Kin K."/>
            <person name="Saito T."/>
            <person name="Gibbs R."/>
            <person name="Kuspa A."/>
            <person name="Muzny D."/>
            <person name="Queller D."/>
            <person name="Richards S."/>
            <person name="Strassman J."/>
            <person name="Sucgang R."/>
            <person name="Worley K."/>
            <person name="Schaap P."/>
        </authorList>
    </citation>
    <scope>NUCLEOTIDE SEQUENCE</scope>
    <source>
        <strain evidence="10">QSvi11</strain>
    </source>
</reference>
<feature type="region of interest" description="Disordered" evidence="8">
    <location>
        <begin position="1"/>
        <end position="58"/>
    </location>
</feature>
<accession>A0A8J4V8F1</accession>
<feature type="region of interest" description="Disordered" evidence="8">
    <location>
        <begin position="954"/>
        <end position="1041"/>
    </location>
</feature>
<dbReference type="OrthoDB" id="27187at2759"/>
<evidence type="ECO:0000256" key="5">
    <source>
        <dbReference type="ARBA" id="ARBA00022776"/>
    </source>
</evidence>
<feature type="compositionally biased region" description="Acidic residues" evidence="8">
    <location>
        <begin position="983"/>
        <end position="1001"/>
    </location>
</feature>
<evidence type="ECO:0000256" key="6">
    <source>
        <dbReference type="ARBA" id="ARBA00023067"/>
    </source>
</evidence>
<dbReference type="AlphaFoldDB" id="A0A8J4V8F1"/>
<proteinExistence type="inferred from homology"/>
<keyword evidence="3" id="KW-0158">Chromosome</keyword>
<dbReference type="GO" id="GO:0007076">
    <property type="term" value="P:mitotic chromosome condensation"/>
    <property type="evidence" value="ECO:0007669"/>
    <property type="project" value="InterPro"/>
</dbReference>
<dbReference type="InterPro" id="IPR027165">
    <property type="entry name" value="CND3"/>
</dbReference>
<dbReference type="Proteomes" id="UP000695562">
    <property type="component" value="Unassembled WGS sequence"/>
</dbReference>
<evidence type="ECO:0000256" key="2">
    <source>
        <dbReference type="ARBA" id="ARBA00006533"/>
    </source>
</evidence>
<dbReference type="GO" id="GO:0000793">
    <property type="term" value="C:condensed chromosome"/>
    <property type="evidence" value="ECO:0007669"/>
    <property type="project" value="TreeGrafter"/>
</dbReference>
<keyword evidence="4" id="KW-0132">Cell division</keyword>
<keyword evidence="6" id="KW-0226">DNA condensation</keyword>
<sequence length="1041" mass="121256">MDSGNNISGHKRSRGSITATPTTTTTTTSTTRSATSSNGRGKRKGEKNNNNNNSRDNHDVELENSIKEILNKTQRPHNSIRELVKQLVTIVRVSSVNRKKTLGFLINQIKKSLAIQQQQHHQQRQSAKSTITPIEGFYTFISLFIAKDYELYENDSFLSILVKVLAKISNSQHYYIRFNTCRFLFMIINQFTRSDSIPLNDDIVQDILQILLVRVKDNKPIVRNISVQSLSRLQDNDEQQQDVAFNSLLQSLLNDELDTVRENIIKVICFKKPFLPQLLSRTNDNSTRVREKTQMVIERELGKGTFDNDAQSWLTIIQYGLKDRNHQLQKKYQTMLCSHIKTNHQSRISSFLSMFSVDQLVENEKTFKSLLLMLFENGLLPSIIATATATTSVTTTPDIDFKRIVQEKQQLAPHDVLMWKVYVSKFSSKLNKDNNNSSDSNNNNNNTLEQKLPDSLELLEYIKSSNDKYTSQNFISIFKCYPSTIINNYIVELQNVLVDLNQDIKLKLIILKLLKSYSKKDTEYFYDLFFKTFQDLRENEIGFEEMSFTNITTKLHCLEMIREIIDDQSPITDDNDINTLFEFIVGCITHQSELVREKALVCFGLLLTYYYFDNERDTLKQFQNPLNVLEFVIKNDRDQVKLAAVKTGFDIIAFRLKEFDDSFLGNFSFSFLNLLIESLHTHPPFEVLYFEGISKLFKQGILLEQGIFDHLIKYYFTPSDIEASIASKQILTCFFVIFPQQSTTSINLFYKSFKSVIQHFLYKEPKNVQKKLFPRIIDFYLEHLKPKSEKRKETCEIFINQIFIDFLEAIIVFHKCIYDKETNCNTTTNLNSLTITTDNDENNNNNNNRKIVNILLGEKSNIYFLTLLFSRFELYPYLNIGKIRCLIQILKQINPKVESKLKNIYETSNRLIGKIQDYRDYSENEKIELNQELDQLCLKPDTIEAVQQTINQPDYIIISDDDDDDNTENNNDDDEVQIKLEPIDESDQEQEQDEVMMDVEENIFHMEEDQSQQSQQSQEQYTIPKKDENNNGSPKSQCRIM</sequence>
<evidence type="ECO:0000256" key="3">
    <source>
        <dbReference type="ARBA" id="ARBA00022454"/>
    </source>
</evidence>
<dbReference type="PANTHER" id="PTHR14418:SF5">
    <property type="entry name" value="CONDENSIN COMPLEX SUBUNIT 3"/>
    <property type="match status" value="1"/>
</dbReference>
<feature type="compositionally biased region" description="Low complexity" evidence="8">
    <location>
        <begin position="18"/>
        <end position="39"/>
    </location>
</feature>
<keyword evidence="11" id="KW-1185">Reference proteome</keyword>
<dbReference type="InterPro" id="IPR011989">
    <property type="entry name" value="ARM-like"/>
</dbReference>
<comment type="similarity">
    <text evidence="2">Belongs to the CND3 (condensin subunit 3) family.</text>
</comment>
<organism evidence="10 11">
    <name type="scientific">Polysphondylium violaceum</name>
    <dbReference type="NCBI Taxonomy" id="133409"/>
    <lineage>
        <taxon>Eukaryota</taxon>
        <taxon>Amoebozoa</taxon>
        <taxon>Evosea</taxon>
        <taxon>Eumycetozoa</taxon>
        <taxon>Dictyostelia</taxon>
        <taxon>Dictyosteliales</taxon>
        <taxon>Dictyosteliaceae</taxon>
        <taxon>Polysphondylium</taxon>
    </lineage>
</organism>
<comment type="subcellular location">
    <subcellularLocation>
        <location evidence="1">Chromosome</location>
    </subcellularLocation>
</comment>
<dbReference type="GO" id="GO:0051301">
    <property type="term" value="P:cell division"/>
    <property type="evidence" value="ECO:0007669"/>
    <property type="project" value="UniProtKB-KW"/>
</dbReference>
<dbReference type="PANTHER" id="PTHR14418">
    <property type="entry name" value="CONDENSIN COMPLEX SUBUNIT 3-RELATED"/>
    <property type="match status" value="1"/>
</dbReference>
<evidence type="ECO:0000313" key="11">
    <source>
        <dbReference type="Proteomes" id="UP000695562"/>
    </source>
</evidence>
<dbReference type="SUPFAM" id="SSF48371">
    <property type="entry name" value="ARM repeat"/>
    <property type="match status" value="1"/>
</dbReference>
<name>A0A8J4V8F1_9MYCE</name>
<evidence type="ECO:0000256" key="8">
    <source>
        <dbReference type="SAM" id="MobiDB-lite"/>
    </source>
</evidence>
<feature type="compositionally biased region" description="Polar residues" evidence="8">
    <location>
        <begin position="1030"/>
        <end position="1041"/>
    </location>
</feature>
<dbReference type="Pfam" id="PF12719">
    <property type="entry name" value="Cnd3"/>
    <property type="match status" value="1"/>
</dbReference>
<evidence type="ECO:0000256" key="7">
    <source>
        <dbReference type="ARBA" id="ARBA00023306"/>
    </source>
</evidence>
<feature type="domain" description="Nuclear condensin complex subunit 3 C-terminal" evidence="9">
    <location>
        <begin position="556"/>
        <end position="833"/>
    </location>
</feature>
<evidence type="ECO:0000313" key="10">
    <source>
        <dbReference type="EMBL" id="KAF2077762.1"/>
    </source>
</evidence>
<dbReference type="EMBL" id="AJWJ01000020">
    <property type="protein sequence ID" value="KAF2077762.1"/>
    <property type="molecule type" value="Genomic_DNA"/>
</dbReference>
<evidence type="ECO:0000259" key="9">
    <source>
        <dbReference type="Pfam" id="PF12719"/>
    </source>
</evidence>
<feature type="compositionally biased region" description="Low complexity" evidence="8">
    <location>
        <begin position="1011"/>
        <end position="1020"/>
    </location>
</feature>
<dbReference type="InterPro" id="IPR025977">
    <property type="entry name" value="Cnd3_C"/>
</dbReference>
<dbReference type="Gene3D" id="1.25.10.10">
    <property type="entry name" value="Leucine-rich Repeat Variant"/>
    <property type="match status" value="1"/>
</dbReference>
<dbReference type="InterPro" id="IPR016024">
    <property type="entry name" value="ARM-type_fold"/>
</dbReference>
<gene>
    <name evidence="10" type="ORF">CYY_000949</name>
</gene>
<feature type="compositionally biased region" description="Acidic residues" evidence="8">
    <location>
        <begin position="959"/>
        <end position="975"/>
    </location>
</feature>
<comment type="caution">
    <text evidence="10">The sequence shown here is derived from an EMBL/GenBank/DDBJ whole genome shotgun (WGS) entry which is preliminary data.</text>
</comment>
<dbReference type="GO" id="GO:0000796">
    <property type="term" value="C:condensin complex"/>
    <property type="evidence" value="ECO:0007669"/>
    <property type="project" value="InterPro"/>
</dbReference>
<protein>
    <recommendedName>
        <fullName evidence="9">Nuclear condensin complex subunit 3 C-terminal domain-containing protein</fullName>
    </recommendedName>
</protein>
<keyword evidence="5" id="KW-0498">Mitosis</keyword>
<evidence type="ECO:0000256" key="4">
    <source>
        <dbReference type="ARBA" id="ARBA00022618"/>
    </source>
</evidence>
<keyword evidence="7" id="KW-0131">Cell cycle</keyword>